<dbReference type="EMBL" id="JAQQDB010000059">
    <property type="protein sequence ID" value="MFM0522790.1"/>
    <property type="molecule type" value="Genomic_DNA"/>
</dbReference>
<dbReference type="SUPFAM" id="SSF89447">
    <property type="entry name" value="AbrB/MazE/MraZ-like"/>
    <property type="match status" value="1"/>
</dbReference>
<proteinExistence type="predicted"/>
<protein>
    <submittedName>
        <fullName evidence="3">AbrB/MazE/SpoVT family DNA-binding domain-containing protein</fullName>
    </submittedName>
</protein>
<gene>
    <name evidence="3" type="ORF">PQR08_35770</name>
</gene>
<name>A0ABW9CYK0_9BURK</name>
<dbReference type="Pfam" id="PF04014">
    <property type="entry name" value="MazE_antitoxin"/>
    <property type="match status" value="1"/>
</dbReference>
<evidence type="ECO:0000256" key="1">
    <source>
        <dbReference type="PROSITE-ProRule" id="PRU01076"/>
    </source>
</evidence>
<dbReference type="SMART" id="SM00966">
    <property type="entry name" value="SpoVT_AbrB"/>
    <property type="match status" value="1"/>
</dbReference>
<dbReference type="RefSeq" id="WP_035511221.1">
    <property type="nucleotide sequence ID" value="NZ_JAQQDB010000059.1"/>
</dbReference>
<evidence type="ECO:0000313" key="3">
    <source>
        <dbReference type="EMBL" id="MFM0522790.1"/>
    </source>
</evidence>
<accession>A0ABW9CYK0</accession>
<dbReference type="InterPro" id="IPR037914">
    <property type="entry name" value="SpoVT-AbrB_sf"/>
</dbReference>
<dbReference type="GO" id="GO:0003677">
    <property type="term" value="F:DNA binding"/>
    <property type="evidence" value="ECO:0007669"/>
    <property type="project" value="UniProtKB-KW"/>
</dbReference>
<evidence type="ECO:0000259" key="2">
    <source>
        <dbReference type="PROSITE" id="PS51740"/>
    </source>
</evidence>
<keyword evidence="1 3" id="KW-0238">DNA-binding</keyword>
<comment type="caution">
    <text evidence="3">The sequence shown here is derived from an EMBL/GenBank/DDBJ whole genome shotgun (WGS) entry which is preliminary data.</text>
</comment>
<evidence type="ECO:0000313" key="4">
    <source>
        <dbReference type="Proteomes" id="UP001629462"/>
    </source>
</evidence>
<dbReference type="Proteomes" id="UP001629462">
    <property type="component" value="Unassembled WGS sequence"/>
</dbReference>
<sequence length="82" mass="9087">MKTTIRKMGNSQGVLIPKPFLTQLGLENEVEMNIEDDAIVLRRPRDSARKGWAEASKLIAKSGEDSLVLGEFGNDGDAELEW</sequence>
<feature type="domain" description="SpoVT-AbrB" evidence="2">
    <location>
        <begin position="3"/>
        <end position="46"/>
    </location>
</feature>
<dbReference type="Gene3D" id="2.10.260.10">
    <property type="match status" value="1"/>
</dbReference>
<keyword evidence="4" id="KW-1185">Reference proteome</keyword>
<dbReference type="PROSITE" id="PS51740">
    <property type="entry name" value="SPOVT_ABRB"/>
    <property type="match status" value="1"/>
</dbReference>
<organism evidence="3 4">
    <name type="scientific">Caballeronia jiangsuensis</name>
    <dbReference type="NCBI Taxonomy" id="1458357"/>
    <lineage>
        <taxon>Bacteria</taxon>
        <taxon>Pseudomonadati</taxon>
        <taxon>Pseudomonadota</taxon>
        <taxon>Betaproteobacteria</taxon>
        <taxon>Burkholderiales</taxon>
        <taxon>Burkholderiaceae</taxon>
        <taxon>Caballeronia</taxon>
    </lineage>
</organism>
<reference evidence="3 4" key="1">
    <citation type="journal article" date="2024" name="Chem. Sci.">
        <title>Discovery of megapolipeptins by genome mining of a Burkholderiales bacteria collection.</title>
        <authorList>
            <person name="Paulo B.S."/>
            <person name="Recchia M.J.J."/>
            <person name="Lee S."/>
            <person name="Fergusson C.H."/>
            <person name="Romanowski S.B."/>
            <person name="Hernandez A."/>
            <person name="Krull N."/>
            <person name="Liu D.Y."/>
            <person name="Cavanagh H."/>
            <person name="Bos A."/>
            <person name="Gray C.A."/>
            <person name="Murphy B.T."/>
            <person name="Linington R.G."/>
            <person name="Eustaquio A.S."/>
        </authorList>
    </citation>
    <scope>NUCLEOTIDE SEQUENCE [LARGE SCALE GENOMIC DNA]</scope>
    <source>
        <strain evidence="3 4">RL17-374-BIF-D</strain>
    </source>
</reference>
<dbReference type="InterPro" id="IPR007159">
    <property type="entry name" value="SpoVT-AbrB_dom"/>
</dbReference>